<organism evidence="2 3">
    <name type="scientific">Massarina eburnea CBS 473.64</name>
    <dbReference type="NCBI Taxonomy" id="1395130"/>
    <lineage>
        <taxon>Eukaryota</taxon>
        <taxon>Fungi</taxon>
        <taxon>Dikarya</taxon>
        <taxon>Ascomycota</taxon>
        <taxon>Pezizomycotina</taxon>
        <taxon>Dothideomycetes</taxon>
        <taxon>Pleosporomycetidae</taxon>
        <taxon>Pleosporales</taxon>
        <taxon>Massarineae</taxon>
        <taxon>Massarinaceae</taxon>
        <taxon>Massarina</taxon>
    </lineage>
</organism>
<dbReference type="InterPro" id="IPR015797">
    <property type="entry name" value="NUDIX_hydrolase-like_dom_sf"/>
</dbReference>
<dbReference type="PROSITE" id="PS00893">
    <property type="entry name" value="NUDIX_BOX"/>
    <property type="match status" value="1"/>
</dbReference>
<dbReference type="Gene3D" id="3.90.79.10">
    <property type="entry name" value="Nucleoside Triphosphate Pyrophosphohydrolase"/>
    <property type="match status" value="1"/>
</dbReference>
<evidence type="ECO:0000313" key="2">
    <source>
        <dbReference type="EMBL" id="KAF2634864.1"/>
    </source>
</evidence>
<protein>
    <recommendedName>
        <fullName evidence="4">Nudix hydrolase domain-containing protein</fullName>
    </recommendedName>
</protein>
<evidence type="ECO:0000313" key="3">
    <source>
        <dbReference type="Proteomes" id="UP000799753"/>
    </source>
</evidence>
<keyword evidence="3" id="KW-1185">Reference proteome</keyword>
<dbReference type="AlphaFoldDB" id="A0A6A6RLF5"/>
<feature type="region of interest" description="Disordered" evidence="1">
    <location>
        <begin position="56"/>
        <end position="79"/>
    </location>
</feature>
<accession>A0A6A6RLF5</accession>
<sequence>MSHTAPQSSLATFGQVASENFVQGGGVAIFHLKSERVVICSAKDRRDRTYYFLPKGRRDAGEDAGRGAEREGYEESGYRNRLLPLPTQHLQPEAHPRVSAPPLTAEPIWLQLMPVSHHSKQYLLYWYIAETIPPALEAELVSAPNEPYKPPPAFPVNLSLKRRMEMEPEGYEPVRHEGTGVDEEEAEYKSYLVSVEEAVQKLGRGGVMADVVVRGLKGIRERLALEEAVDSESPEQME</sequence>
<reference evidence="2" key="1">
    <citation type="journal article" date="2020" name="Stud. Mycol.">
        <title>101 Dothideomycetes genomes: a test case for predicting lifestyles and emergence of pathogens.</title>
        <authorList>
            <person name="Haridas S."/>
            <person name="Albert R."/>
            <person name="Binder M."/>
            <person name="Bloem J."/>
            <person name="Labutti K."/>
            <person name="Salamov A."/>
            <person name="Andreopoulos B."/>
            <person name="Baker S."/>
            <person name="Barry K."/>
            <person name="Bills G."/>
            <person name="Bluhm B."/>
            <person name="Cannon C."/>
            <person name="Castanera R."/>
            <person name="Culley D."/>
            <person name="Daum C."/>
            <person name="Ezra D."/>
            <person name="Gonzalez J."/>
            <person name="Henrissat B."/>
            <person name="Kuo A."/>
            <person name="Liang C."/>
            <person name="Lipzen A."/>
            <person name="Lutzoni F."/>
            <person name="Magnuson J."/>
            <person name="Mondo S."/>
            <person name="Nolan M."/>
            <person name="Ohm R."/>
            <person name="Pangilinan J."/>
            <person name="Park H.-J."/>
            <person name="Ramirez L."/>
            <person name="Alfaro M."/>
            <person name="Sun H."/>
            <person name="Tritt A."/>
            <person name="Yoshinaga Y."/>
            <person name="Zwiers L.-H."/>
            <person name="Turgeon B."/>
            <person name="Goodwin S."/>
            <person name="Spatafora J."/>
            <person name="Crous P."/>
            <person name="Grigoriev I."/>
        </authorList>
    </citation>
    <scope>NUCLEOTIDE SEQUENCE</scope>
    <source>
        <strain evidence="2">CBS 473.64</strain>
    </source>
</reference>
<gene>
    <name evidence="2" type="ORF">P280DRAFT_485119</name>
</gene>
<name>A0A6A6RLF5_9PLEO</name>
<feature type="compositionally biased region" description="Basic and acidic residues" evidence="1">
    <location>
        <begin position="56"/>
        <end position="78"/>
    </location>
</feature>
<dbReference type="GO" id="GO:0016787">
    <property type="term" value="F:hydrolase activity"/>
    <property type="evidence" value="ECO:0007669"/>
    <property type="project" value="UniProtKB-KW"/>
</dbReference>
<dbReference type="CDD" id="cd02883">
    <property type="entry name" value="NUDIX_Hydrolase"/>
    <property type="match status" value="1"/>
</dbReference>
<dbReference type="OrthoDB" id="10259236at2759"/>
<proteinExistence type="predicted"/>
<dbReference type="Proteomes" id="UP000799753">
    <property type="component" value="Unassembled WGS sequence"/>
</dbReference>
<dbReference type="EMBL" id="MU006813">
    <property type="protein sequence ID" value="KAF2634864.1"/>
    <property type="molecule type" value="Genomic_DNA"/>
</dbReference>
<evidence type="ECO:0000256" key="1">
    <source>
        <dbReference type="SAM" id="MobiDB-lite"/>
    </source>
</evidence>
<dbReference type="InterPro" id="IPR020084">
    <property type="entry name" value="NUDIX_hydrolase_CS"/>
</dbReference>
<evidence type="ECO:0008006" key="4">
    <source>
        <dbReference type="Google" id="ProtNLM"/>
    </source>
</evidence>
<dbReference type="SUPFAM" id="SSF55811">
    <property type="entry name" value="Nudix"/>
    <property type="match status" value="1"/>
</dbReference>